<dbReference type="Proteomes" id="UP000748756">
    <property type="component" value="Unassembled WGS sequence"/>
</dbReference>
<evidence type="ECO:0000313" key="3">
    <source>
        <dbReference type="Proteomes" id="UP000748756"/>
    </source>
</evidence>
<feature type="transmembrane region" description="Helical" evidence="1">
    <location>
        <begin position="6"/>
        <end position="29"/>
    </location>
</feature>
<reference evidence="2" key="1">
    <citation type="journal article" date="2020" name="Fungal Divers.">
        <title>Resolving the Mortierellaceae phylogeny through synthesis of multi-gene phylogenetics and phylogenomics.</title>
        <authorList>
            <person name="Vandepol N."/>
            <person name="Liber J."/>
            <person name="Desiro A."/>
            <person name="Na H."/>
            <person name="Kennedy M."/>
            <person name="Barry K."/>
            <person name="Grigoriev I.V."/>
            <person name="Miller A.N."/>
            <person name="O'Donnell K."/>
            <person name="Stajich J.E."/>
            <person name="Bonito G."/>
        </authorList>
    </citation>
    <scope>NUCLEOTIDE SEQUENCE</scope>
    <source>
        <strain evidence="2">NRRL 6426</strain>
    </source>
</reference>
<keyword evidence="3" id="KW-1185">Reference proteome</keyword>
<comment type="caution">
    <text evidence="2">The sequence shown here is derived from an EMBL/GenBank/DDBJ whole genome shotgun (WGS) entry which is preliminary data.</text>
</comment>
<dbReference type="EMBL" id="JAAAUQ010000160">
    <property type="protein sequence ID" value="KAF9153690.1"/>
    <property type="molecule type" value="Genomic_DNA"/>
</dbReference>
<protein>
    <submittedName>
        <fullName evidence="2">Uncharacterized protein</fullName>
    </submittedName>
</protein>
<evidence type="ECO:0000256" key="1">
    <source>
        <dbReference type="SAM" id="Phobius"/>
    </source>
</evidence>
<keyword evidence="1" id="KW-1133">Transmembrane helix</keyword>
<accession>A0A9P5S350</accession>
<keyword evidence="1" id="KW-0472">Membrane</keyword>
<gene>
    <name evidence="2" type="ORF">BG015_002900</name>
</gene>
<sequence length="70" mass="8246">MLLVVYFILITNFQPFSVFIFHMILELIFDVIFYLAGKRGVIGKLYKLKYIVRFLIGLVIRSPQFSILSE</sequence>
<name>A0A9P5S350_9FUNG</name>
<organism evidence="2 3">
    <name type="scientific">Linnemannia schmuckeri</name>
    <dbReference type="NCBI Taxonomy" id="64567"/>
    <lineage>
        <taxon>Eukaryota</taxon>
        <taxon>Fungi</taxon>
        <taxon>Fungi incertae sedis</taxon>
        <taxon>Mucoromycota</taxon>
        <taxon>Mortierellomycotina</taxon>
        <taxon>Mortierellomycetes</taxon>
        <taxon>Mortierellales</taxon>
        <taxon>Mortierellaceae</taxon>
        <taxon>Linnemannia</taxon>
    </lineage>
</organism>
<proteinExistence type="predicted"/>
<dbReference type="AlphaFoldDB" id="A0A9P5S350"/>
<evidence type="ECO:0000313" key="2">
    <source>
        <dbReference type="EMBL" id="KAF9153690.1"/>
    </source>
</evidence>
<keyword evidence="1" id="KW-0812">Transmembrane</keyword>